<organism evidence="3 4">
    <name type="scientific">Kwoniella heveanensis BCC8398</name>
    <dbReference type="NCBI Taxonomy" id="1296120"/>
    <lineage>
        <taxon>Eukaryota</taxon>
        <taxon>Fungi</taxon>
        <taxon>Dikarya</taxon>
        <taxon>Basidiomycota</taxon>
        <taxon>Agaricomycotina</taxon>
        <taxon>Tremellomycetes</taxon>
        <taxon>Tremellales</taxon>
        <taxon>Cryptococcaceae</taxon>
        <taxon>Kwoniella</taxon>
    </lineage>
</organism>
<feature type="compositionally biased region" description="Low complexity" evidence="1">
    <location>
        <begin position="406"/>
        <end position="423"/>
    </location>
</feature>
<dbReference type="PROSITE" id="PS50003">
    <property type="entry name" value="PH_DOMAIN"/>
    <property type="match status" value="1"/>
</dbReference>
<feature type="compositionally biased region" description="Low complexity" evidence="1">
    <location>
        <begin position="638"/>
        <end position="653"/>
    </location>
</feature>
<feature type="domain" description="PH" evidence="2">
    <location>
        <begin position="920"/>
        <end position="1195"/>
    </location>
</feature>
<dbReference type="Proteomes" id="UP000092666">
    <property type="component" value="Unassembled WGS sequence"/>
</dbReference>
<feature type="compositionally biased region" description="Basic and acidic residues" evidence="1">
    <location>
        <begin position="876"/>
        <end position="887"/>
    </location>
</feature>
<feature type="region of interest" description="Disordered" evidence="1">
    <location>
        <begin position="876"/>
        <end position="904"/>
    </location>
</feature>
<gene>
    <name evidence="3" type="ORF">I316_01767</name>
</gene>
<dbReference type="Gene3D" id="2.30.29.30">
    <property type="entry name" value="Pleckstrin-homology domain (PH domain)/Phosphotyrosine-binding domain (PTB)"/>
    <property type="match status" value="2"/>
</dbReference>
<evidence type="ECO:0000256" key="1">
    <source>
        <dbReference type="SAM" id="MobiDB-lite"/>
    </source>
</evidence>
<feature type="compositionally biased region" description="Polar residues" evidence="1">
    <location>
        <begin position="654"/>
        <end position="671"/>
    </location>
</feature>
<accession>A0A1B9GZQ0</accession>
<feature type="compositionally biased region" description="Low complexity" evidence="1">
    <location>
        <begin position="601"/>
        <end position="619"/>
    </location>
</feature>
<sequence>MPSIFHRNRRASEAAAPAFMKAEDSPGRNNKRLSVDISRADIATNSPPTSGGRIKSFFGVGSSPDPEARRGSLRQKLSSPSTFFKSQVDVTNTSPTKPSRTSAPPTDGVMGRYADPAPRGNGSPDVNGGRFASPTLFPENFALASTSSPEGQPKTNGNGRRSSVSWQPSYPLVVPDDDYAQITPDGHALSNGDPSPPSANIELPNENIKRRSIDFSDNLASWPAMQPTSKPPASLQPAANIQTVPLKLPADSPPIPVKQTTETPVTPPKQISGLPTPPLSSPIRHVTTDSLKPPEAAGAGRRRPSLSIDISDVAIPGSTAAMAAQKQEDGRAESKAQSQNEGRPMSMAGPSRVPLNDTIPTPSSISQPSSPLNNTRPRPNPPIRKSTLIQSPPMPQPIKNLPTLQGWPGFSSPSGGSTTPGWGALAKEGGPKTPGGLMGTPSGQRTPGLSGFPFSLPPVSTPSGKGKEKGILTAEELRKAKRHMPVMLRQPSTQPAQEDEGGDAGDDDEESDGESDTEIEGGRSDDDSDAETETEPRASGSKGPMGLAGRLARKNKGKAKASNQVSPMAKTAVREEDANGKSVWSLQTPSEKRPQSSWAEFGSGTPTGTPGSKTTFGSTPRREVLPTPNRAALLRNESSYASTATGSTASSGYFDSQPTSGVSTGATSTPRSAEPTLPKNAGPNEAPGTHAAAGFQLGEPVVQSPEDAMGRRDDEHENAVDDDSDSDSEVGTNEGSAESPGISAHSHEPEIVAPQPARQGGMSVPHSPVQSKAPGRPTLYTQVSRSMVNLPSKPPSPVHAEADQGFADRLSVKPKLETVPSGEQVPSRIAIPPRIPEFKAVNAVSTPTAEWAKPPPTPAAGLSSFNFWAGGKDKPALKRRRSMDDSTKAPPKYEPPFPGVFIPRPRDEEGREKLPKYWCSVHIEGQLQRKMEFISQGVQARDRSWKKQYFIIHGTSLYVYKFDPHRFPLKVDAPIPTVCEEEAEENLHVHCPILTERRGSVSSQFGSTAGSRRGSISAVVDGTRRGSAPDVHNIGARRGSSSGSSAFTGAPGTGPAGLRRASESSTSGARRSSLSIVTNASSLNVSTGPDVKDPALFPGSAAASGSTARRGSTSTPSVAPSTSSANTGTSLASHFQHNALIKQYSLQGAESGLAADYHKKKNVVRVRVKGEQFLIQTGDAREVVNWIEAFQAATNVSLDLDERPMPKIITLPRRRRRRGQAGARNGAAATGAADANAANGTAAANTSDTPAGNVAAVNAADAAERERERMLAEDQQAEVVP</sequence>
<feature type="compositionally biased region" description="Polar residues" evidence="1">
    <location>
        <begin position="143"/>
        <end position="168"/>
    </location>
</feature>
<dbReference type="PANTHER" id="PTHR37283">
    <property type="entry name" value="PH DOMAIN-CONTAINING PROTEIN YHR131C"/>
    <property type="match status" value="1"/>
</dbReference>
<protein>
    <recommendedName>
        <fullName evidence="2">PH domain-containing protein</fullName>
    </recommendedName>
</protein>
<feature type="compositionally biased region" description="Polar residues" evidence="1">
    <location>
        <begin position="779"/>
        <end position="789"/>
    </location>
</feature>
<reference evidence="4" key="2">
    <citation type="submission" date="2013-12" db="EMBL/GenBank/DDBJ databases">
        <title>Evolution of pathogenesis and genome organization in the Tremellales.</title>
        <authorList>
            <person name="Cuomo C."/>
            <person name="Litvintseva A."/>
            <person name="Heitman J."/>
            <person name="Chen Y."/>
            <person name="Sun S."/>
            <person name="Springer D."/>
            <person name="Dromer F."/>
            <person name="Young S."/>
            <person name="Zeng Q."/>
            <person name="Chapman S."/>
            <person name="Gujja S."/>
            <person name="Saif S."/>
            <person name="Birren B."/>
        </authorList>
    </citation>
    <scope>NUCLEOTIDE SEQUENCE [LARGE SCALE GENOMIC DNA]</scope>
    <source>
        <strain evidence="4">BCC8398</strain>
    </source>
</reference>
<evidence type="ECO:0000313" key="4">
    <source>
        <dbReference type="Proteomes" id="UP000092666"/>
    </source>
</evidence>
<dbReference type="SMART" id="SM00233">
    <property type="entry name" value="PH"/>
    <property type="match status" value="1"/>
</dbReference>
<feature type="region of interest" description="Disordered" evidence="1">
    <location>
        <begin position="1212"/>
        <end position="1281"/>
    </location>
</feature>
<proteinExistence type="predicted"/>
<feature type="compositionally biased region" description="Basic and acidic residues" evidence="1">
    <location>
        <begin position="465"/>
        <end position="478"/>
    </location>
</feature>
<feature type="compositionally biased region" description="Basic and acidic residues" evidence="1">
    <location>
        <begin position="708"/>
        <end position="719"/>
    </location>
</feature>
<feature type="compositionally biased region" description="Low complexity" evidence="1">
    <location>
        <begin position="1098"/>
        <end position="1125"/>
    </location>
</feature>
<dbReference type="InterPro" id="IPR011993">
    <property type="entry name" value="PH-like_dom_sf"/>
</dbReference>
<feature type="compositionally biased region" description="Low complexity" evidence="1">
    <location>
        <begin position="1056"/>
        <end position="1075"/>
    </location>
</feature>
<dbReference type="InterPro" id="IPR001849">
    <property type="entry name" value="PH_domain"/>
</dbReference>
<feature type="region of interest" description="Disordered" evidence="1">
    <location>
        <begin position="1"/>
        <end position="806"/>
    </location>
</feature>
<feature type="compositionally biased region" description="Polar residues" evidence="1">
    <location>
        <begin position="75"/>
        <end position="104"/>
    </location>
</feature>
<dbReference type="OrthoDB" id="5865767at2759"/>
<feature type="compositionally biased region" description="Low complexity" evidence="1">
    <location>
        <begin position="1220"/>
        <end position="1261"/>
    </location>
</feature>
<feature type="region of interest" description="Disordered" evidence="1">
    <location>
        <begin position="1002"/>
        <end position="1129"/>
    </location>
</feature>
<dbReference type="STRING" id="1296120.A0A1B9GZQ0"/>
<feature type="compositionally biased region" description="Polar residues" evidence="1">
    <location>
        <begin position="1076"/>
        <end position="1087"/>
    </location>
</feature>
<feature type="compositionally biased region" description="Basic and acidic residues" evidence="1">
    <location>
        <begin position="1262"/>
        <end position="1272"/>
    </location>
</feature>
<evidence type="ECO:0000313" key="3">
    <source>
        <dbReference type="EMBL" id="OCF36518.1"/>
    </source>
</evidence>
<evidence type="ECO:0000259" key="2">
    <source>
        <dbReference type="PROSITE" id="PS50003"/>
    </source>
</evidence>
<feature type="compositionally biased region" description="Acidic residues" evidence="1">
    <location>
        <begin position="497"/>
        <end position="519"/>
    </location>
</feature>
<dbReference type="SUPFAM" id="SSF50729">
    <property type="entry name" value="PH domain-like"/>
    <property type="match status" value="1"/>
</dbReference>
<keyword evidence="4" id="KW-1185">Reference proteome</keyword>
<feature type="compositionally biased region" description="Low complexity" evidence="1">
    <location>
        <begin position="1036"/>
        <end position="1050"/>
    </location>
</feature>
<name>A0A1B9GZQ0_9TREE</name>
<dbReference type="EMBL" id="KI669495">
    <property type="protein sequence ID" value="OCF36518.1"/>
    <property type="molecule type" value="Genomic_DNA"/>
</dbReference>
<reference evidence="3 4" key="1">
    <citation type="submission" date="2013-07" db="EMBL/GenBank/DDBJ databases">
        <title>The Genome Sequence of Cryptococcus heveanensis BCC8398.</title>
        <authorList>
            <consortium name="The Broad Institute Genome Sequencing Platform"/>
            <person name="Cuomo C."/>
            <person name="Litvintseva A."/>
            <person name="Chen Y."/>
            <person name="Heitman J."/>
            <person name="Sun S."/>
            <person name="Springer D."/>
            <person name="Dromer F."/>
            <person name="Young S.K."/>
            <person name="Zeng Q."/>
            <person name="Gargeya S."/>
            <person name="Fitzgerald M."/>
            <person name="Abouelleil A."/>
            <person name="Alvarado L."/>
            <person name="Berlin A.M."/>
            <person name="Chapman S.B."/>
            <person name="Dewar J."/>
            <person name="Goldberg J."/>
            <person name="Griggs A."/>
            <person name="Gujja S."/>
            <person name="Hansen M."/>
            <person name="Howarth C."/>
            <person name="Imamovic A."/>
            <person name="Larimer J."/>
            <person name="McCowan C."/>
            <person name="Murphy C."/>
            <person name="Pearson M."/>
            <person name="Priest M."/>
            <person name="Roberts A."/>
            <person name="Saif S."/>
            <person name="Shea T."/>
            <person name="Sykes S."/>
            <person name="Wortman J."/>
            <person name="Nusbaum C."/>
            <person name="Birren B."/>
        </authorList>
    </citation>
    <scope>NUCLEOTIDE SEQUENCE [LARGE SCALE GENOMIC DNA]</scope>
    <source>
        <strain evidence="3 4">BCC8398</strain>
    </source>
</reference>
<dbReference type="PANTHER" id="PTHR37283:SF1">
    <property type="entry name" value="PH DOMAIN-CONTAINING PROTEIN YHR131C"/>
    <property type="match status" value="1"/>
</dbReference>
<feature type="compositionally biased region" description="Low complexity" evidence="1">
    <location>
        <begin position="358"/>
        <end position="377"/>
    </location>
</feature>